<comment type="caution">
    <text evidence="1">The sequence shown here is derived from an EMBL/GenBank/DDBJ whole genome shotgun (WGS) entry which is preliminary data.</text>
</comment>
<dbReference type="AlphaFoldDB" id="A0A7X0KKB9"/>
<evidence type="ECO:0000313" key="1">
    <source>
        <dbReference type="EMBL" id="MBB6353862.1"/>
    </source>
</evidence>
<dbReference type="GO" id="GO:0016874">
    <property type="term" value="F:ligase activity"/>
    <property type="evidence" value="ECO:0007669"/>
    <property type="project" value="UniProtKB-KW"/>
</dbReference>
<dbReference type="Proteomes" id="UP000536262">
    <property type="component" value="Unassembled WGS sequence"/>
</dbReference>
<name>A0A7X0KKB9_9HYPH</name>
<organism evidence="1 2">
    <name type="scientific">Aminobacter aganoensis</name>
    <dbReference type="NCBI Taxonomy" id="83264"/>
    <lineage>
        <taxon>Bacteria</taxon>
        <taxon>Pseudomonadati</taxon>
        <taxon>Pseudomonadota</taxon>
        <taxon>Alphaproteobacteria</taxon>
        <taxon>Hyphomicrobiales</taxon>
        <taxon>Phyllobacteriaceae</taxon>
        <taxon>Aminobacter</taxon>
    </lineage>
</organism>
<proteinExistence type="predicted"/>
<accession>A0A7X0KKB9</accession>
<evidence type="ECO:0000313" key="2">
    <source>
        <dbReference type="Proteomes" id="UP000536262"/>
    </source>
</evidence>
<keyword evidence="1" id="KW-0436">Ligase</keyword>
<keyword evidence="2" id="KW-1185">Reference proteome</keyword>
<gene>
    <name evidence="1" type="ORF">GGR00_001636</name>
</gene>
<sequence length="65" mass="7534">MPSRRITKTAAKLATNIRSELATESNLRVLEALPAFQTEDHLPQKLRRLLDQLETAERRQPQPKR</sequence>
<reference evidence="1 2" key="1">
    <citation type="submission" date="2020-08" db="EMBL/GenBank/DDBJ databases">
        <title>Genomic Encyclopedia of Type Strains, Phase IV (KMG-IV): sequencing the most valuable type-strain genomes for metagenomic binning, comparative biology and taxonomic classification.</title>
        <authorList>
            <person name="Goeker M."/>
        </authorList>
    </citation>
    <scope>NUCLEOTIDE SEQUENCE [LARGE SCALE GENOMIC DNA]</scope>
    <source>
        <strain evidence="1 2">DSM 7051</strain>
    </source>
</reference>
<dbReference type="EMBL" id="JACHOU010000003">
    <property type="protein sequence ID" value="MBB6353862.1"/>
    <property type="molecule type" value="Genomic_DNA"/>
</dbReference>
<dbReference type="RefSeq" id="WP_184699103.1">
    <property type="nucleotide sequence ID" value="NZ_BAABEG010000001.1"/>
</dbReference>
<protein>
    <submittedName>
        <fullName evidence="1">ATP-dependent RNA circularization protein (DNA/RNA ligase family)</fullName>
    </submittedName>
</protein>